<evidence type="ECO:0000256" key="6">
    <source>
        <dbReference type="PIRSR" id="PIRSR610300-50"/>
    </source>
</evidence>
<dbReference type="InterPro" id="IPR010300">
    <property type="entry name" value="CDO_1"/>
</dbReference>
<dbReference type="InterPro" id="IPR014710">
    <property type="entry name" value="RmlC-like_jellyroll"/>
</dbReference>
<proteinExistence type="inferred from homology"/>
<evidence type="ECO:0000256" key="5">
    <source>
        <dbReference type="ARBA" id="ARBA00023004"/>
    </source>
</evidence>
<protein>
    <submittedName>
        <fullName evidence="8">Cysteine dioxygenase family protein</fullName>
    </submittedName>
</protein>
<dbReference type="GO" id="GO:0008198">
    <property type="term" value="F:ferrous iron binding"/>
    <property type="evidence" value="ECO:0007669"/>
    <property type="project" value="TreeGrafter"/>
</dbReference>
<dbReference type="PANTHER" id="PTHR12918:SF1">
    <property type="entry name" value="CYSTEINE DIOXYGENASE TYPE 1"/>
    <property type="match status" value="1"/>
</dbReference>
<evidence type="ECO:0000256" key="4">
    <source>
        <dbReference type="ARBA" id="ARBA00023002"/>
    </source>
</evidence>
<dbReference type="InterPro" id="IPR011051">
    <property type="entry name" value="RmlC_Cupin_sf"/>
</dbReference>
<feature type="cross-link" description="3'-(S-cysteinyl)-tyrosine (Cys-Tyr)" evidence="6">
    <location>
        <begin position="107"/>
        <end position="173"/>
    </location>
</feature>
<dbReference type="CDD" id="cd10548">
    <property type="entry name" value="cupin_CDO"/>
    <property type="match status" value="1"/>
</dbReference>
<dbReference type="GO" id="GO:0016702">
    <property type="term" value="F:oxidoreductase activity, acting on single donors with incorporation of molecular oxygen, incorporation of two atoms of oxygen"/>
    <property type="evidence" value="ECO:0007669"/>
    <property type="project" value="InterPro"/>
</dbReference>
<evidence type="ECO:0000313" key="8">
    <source>
        <dbReference type="EMBL" id="MEA5445416.1"/>
    </source>
</evidence>
<keyword evidence="2 7" id="KW-0479">Metal-binding</keyword>
<feature type="binding site" evidence="7">
    <location>
        <position position="102"/>
    </location>
    <ligand>
        <name>Fe cation</name>
        <dbReference type="ChEBI" id="CHEBI:24875"/>
        <note>catalytic</note>
    </ligand>
</feature>
<gene>
    <name evidence="8" type="ORF">VCB98_06250</name>
</gene>
<organism evidence="8 9">
    <name type="scientific">Natronospira elongata</name>
    <dbReference type="NCBI Taxonomy" id="3110268"/>
    <lineage>
        <taxon>Bacteria</taxon>
        <taxon>Pseudomonadati</taxon>
        <taxon>Pseudomonadota</taxon>
        <taxon>Gammaproteobacteria</taxon>
        <taxon>Natronospirales</taxon>
        <taxon>Natronospiraceae</taxon>
        <taxon>Natronospira</taxon>
    </lineage>
</organism>
<dbReference type="EMBL" id="JAYGII010000010">
    <property type="protein sequence ID" value="MEA5445416.1"/>
    <property type="molecule type" value="Genomic_DNA"/>
</dbReference>
<name>A0AAP6JF24_9GAMM</name>
<feature type="binding site" evidence="7">
    <location>
        <position position="100"/>
    </location>
    <ligand>
        <name>Fe cation</name>
        <dbReference type="ChEBI" id="CHEBI:24875"/>
        <note>catalytic</note>
    </ligand>
</feature>
<feature type="binding site" evidence="7">
    <location>
        <position position="156"/>
    </location>
    <ligand>
        <name>Fe cation</name>
        <dbReference type="ChEBI" id="CHEBI:24875"/>
        <note>catalytic</note>
    </ligand>
</feature>
<dbReference type="Pfam" id="PF05995">
    <property type="entry name" value="CDO_I"/>
    <property type="match status" value="1"/>
</dbReference>
<comment type="similarity">
    <text evidence="1">Belongs to the cysteine dioxygenase family.</text>
</comment>
<keyword evidence="6" id="KW-0883">Thioether bond</keyword>
<dbReference type="RefSeq" id="WP_346051045.1">
    <property type="nucleotide sequence ID" value="NZ_JAYGII010000010.1"/>
</dbReference>
<dbReference type="AlphaFoldDB" id="A0AAP6JF24"/>
<reference evidence="8 9" key="1">
    <citation type="submission" date="2023-12" db="EMBL/GenBank/DDBJ databases">
        <title>Whole-genome sequencing of halo(alkali)philic microorganisms from hypersaline lakes.</title>
        <authorList>
            <person name="Sorokin D.Y."/>
            <person name="Merkel A.Y."/>
            <person name="Messina E."/>
            <person name="Yakimov M."/>
        </authorList>
    </citation>
    <scope>NUCLEOTIDE SEQUENCE [LARGE SCALE GENOMIC DNA]</scope>
    <source>
        <strain evidence="8 9">AB-CW1</strain>
    </source>
</reference>
<keyword evidence="3 8" id="KW-0223">Dioxygenase</keyword>
<evidence type="ECO:0000256" key="7">
    <source>
        <dbReference type="PIRSR" id="PIRSR610300-51"/>
    </source>
</evidence>
<accession>A0AAP6JF24</accession>
<dbReference type="Gene3D" id="2.60.120.10">
    <property type="entry name" value="Jelly Rolls"/>
    <property type="match status" value="1"/>
</dbReference>
<evidence type="ECO:0000256" key="1">
    <source>
        <dbReference type="ARBA" id="ARBA00006622"/>
    </source>
</evidence>
<comment type="caution">
    <text evidence="8">The sequence shown here is derived from an EMBL/GenBank/DDBJ whole genome shotgun (WGS) entry which is preliminary data.</text>
</comment>
<evidence type="ECO:0000313" key="9">
    <source>
        <dbReference type="Proteomes" id="UP001302316"/>
    </source>
</evidence>
<dbReference type="Proteomes" id="UP001302316">
    <property type="component" value="Unassembled WGS sequence"/>
</dbReference>
<dbReference type="PANTHER" id="PTHR12918">
    <property type="entry name" value="CYSTEINE DIOXYGENASE"/>
    <property type="match status" value="1"/>
</dbReference>
<keyword evidence="4" id="KW-0560">Oxidoreductase</keyword>
<evidence type="ECO:0000256" key="2">
    <source>
        <dbReference type="ARBA" id="ARBA00022723"/>
    </source>
</evidence>
<evidence type="ECO:0000256" key="3">
    <source>
        <dbReference type="ARBA" id="ARBA00022964"/>
    </source>
</evidence>
<sequence>MTTDYAVDKAQSEPGFDFPGAAELIDTVADAVREKEPDRIADQVKKGLCRLISSAEFQLPRAFMEAAEDHYARRLVYRDPEGRFSIVAMTWGVGQGTPLHDHCGLWCVEGVCHGRIRIEQYQHRESRDGLERFRLEEIISSETGGAGCLIPPHEHHRILNDREDDVAVTLHIYGGDMESCNIFLPESGDWYRKESRSLQFDA</sequence>
<dbReference type="SUPFAM" id="SSF51182">
    <property type="entry name" value="RmlC-like cupins"/>
    <property type="match status" value="1"/>
</dbReference>
<keyword evidence="5 7" id="KW-0408">Iron</keyword>
<keyword evidence="9" id="KW-1185">Reference proteome</keyword>